<feature type="chain" id="PRO_5026670132" evidence="1">
    <location>
        <begin position="31"/>
        <end position="173"/>
    </location>
</feature>
<dbReference type="SUPFAM" id="SSF48208">
    <property type="entry name" value="Six-hairpin glycosidases"/>
    <property type="match status" value="1"/>
</dbReference>
<dbReference type="InterPro" id="IPR006311">
    <property type="entry name" value="TAT_signal"/>
</dbReference>
<dbReference type="AlphaFoldDB" id="A0A6L3GM26"/>
<dbReference type="InterPro" id="IPR019546">
    <property type="entry name" value="TAT_signal_bac_arc"/>
</dbReference>
<gene>
    <name evidence="2" type="ORF">F3B44_24405</name>
</gene>
<proteinExistence type="predicted"/>
<dbReference type="Gene3D" id="1.50.10.10">
    <property type="match status" value="1"/>
</dbReference>
<dbReference type="NCBIfam" id="TIGR01409">
    <property type="entry name" value="TAT_signal_seq"/>
    <property type="match status" value="1"/>
</dbReference>
<reference evidence="2 3" key="1">
    <citation type="journal article" date="2019" name="Nat. Med.">
        <title>A library of human gut bacterial isolates paired with longitudinal multiomics data enables mechanistic microbiome research.</title>
        <authorList>
            <person name="Poyet M."/>
            <person name="Groussin M."/>
            <person name="Gibbons S.M."/>
            <person name="Avila-Pacheco J."/>
            <person name="Jiang X."/>
            <person name="Kearney S.M."/>
            <person name="Perrotta A.R."/>
            <person name="Berdy B."/>
            <person name="Zhao S."/>
            <person name="Lieberman T.D."/>
            <person name="Swanson P.K."/>
            <person name="Smith M."/>
            <person name="Roesemann S."/>
            <person name="Alexander J.E."/>
            <person name="Rich S.A."/>
            <person name="Livny J."/>
            <person name="Vlamakis H."/>
            <person name="Clish C."/>
            <person name="Bullock K."/>
            <person name="Deik A."/>
            <person name="Scott J."/>
            <person name="Pierce K.A."/>
            <person name="Xavier R.J."/>
            <person name="Alm E.J."/>
        </authorList>
    </citation>
    <scope>NUCLEOTIDE SEQUENCE [LARGE SCALE GENOMIC DNA]</scope>
    <source>
        <strain evidence="2 3">BIOML-A106</strain>
    </source>
</reference>
<dbReference type="InterPro" id="IPR008313">
    <property type="entry name" value="GH125"/>
</dbReference>
<dbReference type="SMART" id="SM01149">
    <property type="entry name" value="DUF1237"/>
    <property type="match status" value="1"/>
</dbReference>
<evidence type="ECO:0000256" key="1">
    <source>
        <dbReference type="SAM" id="SignalP"/>
    </source>
</evidence>
<dbReference type="Proteomes" id="UP000479773">
    <property type="component" value="Unassembled WGS sequence"/>
</dbReference>
<dbReference type="EMBL" id="VWEQ01000081">
    <property type="protein sequence ID" value="KAA4746758.1"/>
    <property type="molecule type" value="Genomic_DNA"/>
</dbReference>
<dbReference type="InterPro" id="IPR012341">
    <property type="entry name" value="6hp_glycosidase-like_sf"/>
</dbReference>
<sequence>MKRNMSRRHFLKTGGLALAAMAMCPPLSFASSEMPVQKYISLRPPVGKRHFVSKAVEATIEQTRPKIKDEKLRWMFENCFPNTLDTTVRYKMKAGRPDTFVITGDIDAMWLRDSSAQVWPYLPLMKDDKELQLLIAGLINRQAECIRIDPYANAFNDGPLGSYWETDHTQHMV</sequence>
<protein>
    <submittedName>
        <fullName evidence="2">Metal-independent alpha-mannosidase</fullName>
    </submittedName>
</protein>
<dbReference type="Pfam" id="PF10518">
    <property type="entry name" value="TAT_signal"/>
    <property type="match status" value="1"/>
</dbReference>
<evidence type="ECO:0000313" key="3">
    <source>
        <dbReference type="Proteomes" id="UP000479773"/>
    </source>
</evidence>
<dbReference type="PROSITE" id="PS51318">
    <property type="entry name" value="TAT"/>
    <property type="match status" value="1"/>
</dbReference>
<feature type="signal peptide" evidence="1">
    <location>
        <begin position="1"/>
        <end position="30"/>
    </location>
</feature>
<name>A0A6L3GM26_BACFG</name>
<accession>A0A6L3GM26</accession>
<dbReference type="Pfam" id="PF06824">
    <property type="entry name" value="Glyco_hydro_125"/>
    <property type="match status" value="1"/>
</dbReference>
<dbReference type="PANTHER" id="PTHR31047:SF0">
    <property type="entry name" value="MEIOTICALLY UP-REGULATED GENE 157 PROTEIN"/>
    <property type="match status" value="1"/>
</dbReference>
<dbReference type="GO" id="GO:0005975">
    <property type="term" value="P:carbohydrate metabolic process"/>
    <property type="evidence" value="ECO:0007669"/>
    <property type="project" value="InterPro"/>
</dbReference>
<keyword evidence="1" id="KW-0732">Signal</keyword>
<organism evidence="2 3">
    <name type="scientific">Bacteroides fragilis</name>
    <dbReference type="NCBI Taxonomy" id="817"/>
    <lineage>
        <taxon>Bacteria</taxon>
        <taxon>Pseudomonadati</taxon>
        <taxon>Bacteroidota</taxon>
        <taxon>Bacteroidia</taxon>
        <taxon>Bacteroidales</taxon>
        <taxon>Bacteroidaceae</taxon>
        <taxon>Bacteroides</taxon>
    </lineage>
</organism>
<comment type="caution">
    <text evidence="2">The sequence shown here is derived from an EMBL/GenBank/DDBJ whole genome shotgun (WGS) entry which is preliminary data.</text>
</comment>
<evidence type="ECO:0000313" key="2">
    <source>
        <dbReference type="EMBL" id="KAA4746758.1"/>
    </source>
</evidence>
<dbReference type="PANTHER" id="PTHR31047">
    <property type="entry name" value="MEIOTICALLY UP-REGULATED GENE 157 PROTEIN"/>
    <property type="match status" value="1"/>
</dbReference>
<feature type="non-terminal residue" evidence="2">
    <location>
        <position position="173"/>
    </location>
</feature>
<dbReference type="InterPro" id="IPR008928">
    <property type="entry name" value="6-hairpin_glycosidase_sf"/>
</dbReference>